<feature type="transmembrane region" description="Helical" evidence="1">
    <location>
        <begin position="139"/>
        <end position="161"/>
    </location>
</feature>
<keyword evidence="1" id="KW-1133">Transmembrane helix</keyword>
<feature type="transmembrane region" description="Helical" evidence="1">
    <location>
        <begin position="46"/>
        <end position="66"/>
    </location>
</feature>
<keyword evidence="3" id="KW-1185">Reference proteome</keyword>
<protein>
    <submittedName>
        <fullName evidence="2">Si:dkey-19b23.12</fullName>
    </submittedName>
</protein>
<name>A0A3P9P6B6_POERE</name>
<reference evidence="2" key="3">
    <citation type="submission" date="2025-09" db="UniProtKB">
        <authorList>
            <consortium name="Ensembl"/>
        </authorList>
    </citation>
    <scope>IDENTIFICATION</scope>
    <source>
        <strain evidence="2">Guanapo</strain>
    </source>
</reference>
<dbReference type="Ensembl" id="ENSPRET00000017545.1">
    <property type="protein sequence ID" value="ENSPREP00000017360.1"/>
    <property type="gene ID" value="ENSPREG00000011735.1"/>
</dbReference>
<proteinExistence type="predicted"/>
<accession>A0A3P9P6B6</accession>
<organism evidence="2 3">
    <name type="scientific">Poecilia reticulata</name>
    <name type="common">Guppy</name>
    <name type="synonym">Acanthophacelus reticulatus</name>
    <dbReference type="NCBI Taxonomy" id="8081"/>
    <lineage>
        <taxon>Eukaryota</taxon>
        <taxon>Metazoa</taxon>
        <taxon>Chordata</taxon>
        <taxon>Craniata</taxon>
        <taxon>Vertebrata</taxon>
        <taxon>Euteleostomi</taxon>
        <taxon>Actinopterygii</taxon>
        <taxon>Neopterygii</taxon>
        <taxon>Teleostei</taxon>
        <taxon>Neoteleostei</taxon>
        <taxon>Acanthomorphata</taxon>
        <taxon>Ovalentaria</taxon>
        <taxon>Atherinomorphae</taxon>
        <taxon>Cyprinodontiformes</taxon>
        <taxon>Poeciliidae</taxon>
        <taxon>Poeciliinae</taxon>
        <taxon>Poecilia</taxon>
    </lineage>
</organism>
<dbReference type="PANTHER" id="PTHR33444:SF2">
    <property type="entry name" value="MARVEL DOMAIN-CONTAINING PROTEIN"/>
    <property type="match status" value="1"/>
</dbReference>
<evidence type="ECO:0000313" key="2">
    <source>
        <dbReference type="Ensembl" id="ENSPREP00000017360.1"/>
    </source>
</evidence>
<dbReference type="InterPro" id="IPR040350">
    <property type="entry name" value="TMEM272"/>
</dbReference>
<dbReference type="Bgee" id="ENSPREG00000011735">
    <property type="expression patterns" value="Expressed in caudal fin and 1 other cell type or tissue"/>
</dbReference>
<keyword evidence="1" id="KW-0812">Transmembrane</keyword>
<reference evidence="3" key="1">
    <citation type="submission" date="2013-11" db="EMBL/GenBank/DDBJ databases">
        <title>The genomic landscape of the Guanapo guppy.</title>
        <authorList>
            <person name="Kuenstner A."/>
            <person name="Dreyer C."/>
        </authorList>
    </citation>
    <scope>NUCLEOTIDE SEQUENCE</scope>
    <source>
        <strain evidence="3">Guanapo</strain>
    </source>
</reference>
<dbReference type="AlphaFoldDB" id="A0A3P9P6B6"/>
<dbReference type="GeneTree" id="ENSGT00940000165960"/>
<reference evidence="2" key="2">
    <citation type="submission" date="2025-08" db="UniProtKB">
        <authorList>
            <consortium name="Ensembl"/>
        </authorList>
    </citation>
    <scope>IDENTIFICATION</scope>
    <source>
        <strain evidence="2">Guanapo</strain>
    </source>
</reference>
<dbReference type="PANTHER" id="PTHR33444">
    <property type="entry name" value="SI:DKEY-19B23.12-RELATED"/>
    <property type="match status" value="1"/>
</dbReference>
<dbReference type="Proteomes" id="UP000242638">
    <property type="component" value="Unassembled WGS sequence"/>
</dbReference>
<sequence length="174" mass="19571">MSSIKDPHPAVLGEILLPESLMVSNSFSLCPLGTVYLNDCPVQQKIPIYLIVSGVFTIVLNLLSCLPGTRNTKERPRTVAGHVVTAWNSLVSLFLFCWFITGNLWIYSVYQPEYNKNATDTSRYCNKTLYLFAFWNTTLVYILVILFVLTGCCVLFCFFLCGRADSDDDANQQA</sequence>
<evidence type="ECO:0000256" key="1">
    <source>
        <dbReference type="SAM" id="Phobius"/>
    </source>
</evidence>
<keyword evidence="1" id="KW-0472">Membrane</keyword>
<evidence type="ECO:0000313" key="3">
    <source>
        <dbReference type="Proteomes" id="UP000242638"/>
    </source>
</evidence>
<feature type="transmembrane region" description="Helical" evidence="1">
    <location>
        <begin position="87"/>
        <end position="107"/>
    </location>
</feature>
<dbReference type="OMA" id="VCWFITG"/>